<dbReference type="GO" id="GO:0016530">
    <property type="term" value="F:metallochaperone activity"/>
    <property type="evidence" value="ECO:0007669"/>
    <property type="project" value="UniProtKB-ARBA"/>
</dbReference>
<evidence type="ECO:0000256" key="1">
    <source>
        <dbReference type="ARBA" id="ARBA00022596"/>
    </source>
</evidence>
<dbReference type="PANTHER" id="PTHR34535:SF3">
    <property type="entry name" value="HYDROGENASE MATURATION FACTOR HYPA"/>
    <property type="match status" value="1"/>
</dbReference>
<dbReference type="HAMAP" id="MF_00213">
    <property type="entry name" value="HypA_HybF"/>
    <property type="match status" value="1"/>
</dbReference>
<dbReference type="PIRSF" id="PIRSF004761">
    <property type="entry name" value="Hydrgn_mat_HypA"/>
    <property type="match status" value="1"/>
</dbReference>
<keyword evidence="2 4" id="KW-0479">Metal-binding</keyword>
<dbReference type="FunFam" id="3.30.2320.80:FF:000001">
    <property type="entry name" value="Hydrogenase maturation factor HypA"/>
    <property type="match status" value="1"/>
</dbReference>
<dbReference type="STRING" id="861298.SAMN04488136_11744"/>
<feature type="binding site" evidence="4">
    <location>
        <position position="76"/>
    </location>
    <ligand>
        <name>Zn(2+)</name>
        <dbReference type="ChEBI" id="CHEBI:29105"/>
    </ligand>
</feature>
<feature type="binding site" evidence="4">
    <location>
        <position position="92"/>
    </location>
    <ligand>
        <name>Zn(2+)</name>
        <dbReference type="ChEBI" id="CHEBI:29105"/>
    </ligand>
</feature>
<dbReference type="EMBL" id="FNDD01000017">
    <property type="protein sequence ID" value="SDH48232.1"/>
    <property type="molecule type" value="Genomic_DNA"/>
</dbReference>
<dbReference type="PANTHER" id="PTHR34535">
    <property type="entry name" value="HYDROGENASE MATURATION FACTOR HYPA"/>
    <property type="match status" value="1"/>
</dbReference>
<dbReference type="Proteomes" id="UP000198854">
    <property type="component" value="Unassembled WGS sequence"/>
</dbReference>
<evidence type="ECO:0000256" key="4">
    <source>
        <dbReference type="HAMAP-Rule" id="MF_00213"/>
    </source>
</evidence>
<evidence type="ECO:0000256" key="3">
    <source>
        <dbReference type="ARBA" id="ARBA00022833"/>
    </source>
</evidence>
<gene>
    <name evidence="4" type="primary">hypA</name>
    <name evidence="5" type="ORF">SAMN04488136_11744</name>
</gene>
<feature type="binding site" evidence="4">
    <location>
        <position position="2"/>
    </location>
    <ligand>
        <name>Ni(2+)</name>
        <dbReference type="ChEBI" id="CHEBI:49786"/>
    </ligand>
</feature>
<feature type="binding site" evidence="4">
    <location>
        <position position="89"/>
    </location>
    <ligand>
        <name>Zn(2+)</name>
        <dbReference type="ChEBI" id="CHEBI:29105"/>
    </ligand>
</feature>
<feature type="binding site" evidence="4">
    <location>
        <position position="73"/>
    </location>
    <ligand>
        <name>Zn(2+)</name>
        <dbReference type="ChEBI" id="CHEBI:29105"/>
    </ligand>
</feature>
<organism evidence="5 6">
    <name type="scientific">Vibrio xiamenensis</name>
    <dbReference type="NCBI Taxonomy" id="861298"/>
    <lineage>
        <taxon>Bacteria</taxon>
        <taxon>Pseudomonadati</taxon>
        <taxon>Pseudomonadota</taxon>
        <taxon>Gammaproteobacteria</taxon>
        <taxon>Vibrionales</taxon>
        <taxon>Vibrionaceae</taxon>
        <taxon>Vibrio</taxon>
    </lineage>
</organism>
<protein>
    <recommendedName>
        <fullName evidence="4">Hydrogenase maturation factor HypA</fullName>
    </recommendedName>
</protein>
<keyword evidence="1 4" id="KW-0533">Nickel</keyword>
<proteinExistence type="inferred from homology"/>
<accession>A0A1G8CS29</accession>
<evidence type="ECO:0000313" key="6">
    <source>
        <dbReference type="Proteomes" id="UP000198854"/>
    </source>
</evidence>
<dbReference type="NCBIfam" id="TIGR00100">
    <property type="entry name" value="hypA"/>
    <property type="match status" value="1"/>
</dbReference>
<dbReference type="AlphaFoldDB" id="A0A1G8CS29"/>
<dbReference type="GO" id="GO:0051604">
    <property type="term" value="P:protein maturation"/>
    <property type="evidence" value="ECO:0007669"/>
    <property type="project" value="InterPro"/>
</dbReference>
<keyword evidence="6" id="KW-1185">Reference proteome</keyword>
<evidence type="ECO:0000256" key="2">
    <source>
        <dbReference type="ARBA" id="ARBA00022723"/>
    </source>
</evidence>
<dbReference type="OrthoDB" id="288014at2"/>
<dbReference type="Pfam" id="PF01155">
    <property type="entry name" value="HypA"/>
    <property type="match status" value="1"/>
</dbReference>
<dbReference type="GO" id="GO:0008270">
    <property type="term" value="F:zinc ion binding"/>
    <property type="evidence" value="ECO:0007669"/>
    <property type="project" value="UniProtKB-UniRule"/>
</dbReference>
<name>A0A1G8CS29_9VIBR</name>
<dbReference type="Gene3D" id="3.30.2320.80">
    <property type="match status" value="1"/>
</dbReference>
<dbReference type="GO" id="GO:0016151">
    <property type="term" value="F:nickel cation binding"/>
    <property type="evidence" value="ECO:0007669"/>
    <property type="project" value="UniProtKB-UniRule"/>
</dbReference>
<keyword evidence="3 4" id="KW-0862">Zinc</keyword>
<comment type="similarity">
    <text evidence="4">Belongs to the HypA/HybF family.</text>
</comment>
<sequence>MHEMSLSLETVELVVESAKQGGFQRVSAVWIEIGALSCIEPEAIEFSYQIATRGTMAENSKLHIESLPGEAYCFGCQKNIVLNQRGEPCPCCGGFELKVMQGDELRVKEIEVL</sequence>
<comment type="function">
    <text evidence="4">Involved in the maturation of [NiFe] hydrogenases. Required for nickel insertion into the metal center of the hydrogenase.</text>
</comment>
<dbReference type="NCBIfam" id="NF009046">
    <property type="entry name" value="PRK12380.1"/>
    <property type="match status" value="1"/>
</dbReference>
<dbReference type="RefSeq" id="WP_093275273.1">
    <property type="nucleotide sequence ID" value="NZ_FNDD01000017.1"/>
</dbReference>
<dbReference type="InterPro" id="IPR000688">
    <property type="entry name" value="HypA/HybF"/>
</dbReference>
<reference evidence="5 6" key="1">
    <citation type="submission" date="2016-10" db="EMBL/GenBank/DDBJ databases">
        <authorList>
            <person name="de Groot N.N."/>
        </authorList>
    </citation>
    <scope>NUCLEOTIDE SEQUENCE [LARGE SCALE GENOMIC DNA]</scope>
    <source>
        <strain evidence="5 6">CGMCC 1.10228</strain>
    </source>
</reference>
<evidence type="ECO:0000313" key="5">
    <source>
        <dbReference type="EMBL" id="SDH48232.1"/>
    </source>
</evidence>